<dbReference type="Pfam" id="PF08059">
    <property type="entry name" value="SEP"/>
    <property type="match status" value="1"/>
</dbReference>
<proteinExistence type="predicted"/>
<dbReference type="Gene3D" id="3.30.420.210">
    <property type="entry name" value="SEP domain"/>
    <property type="match status" value="1"/>
</dbReference>
<dbReference type="PROSITE" id="PS51399">
    <property type="entry name" value="SEP"/>
    <property type="match status" value="1"/>
</dbReference>
<evidence type="ECO:0000259" key="2">
    <source>
        <dbReference type="PROSITE" id="PS50033"/>
    </source>
</evidence>
<protein>
    <submittedName>
        <fullName evidence="4">UBX domain-containing protein 1</fullName>
    </submittedName>
</protein>
<sequence>MADSHDDMIMQFCELTGTSASRALMCSPQATQCLESCQWDLSMAVSVYFSQGDDDATSAAGSSSQAARAVPEPEYTGPRTLDGQPAPHSAFPSSSSSSKKPAKKKGLATLSSLGGGGHDHDHDHDDDDDDEEEDDLNDRRGPRDLFAGGEKSGLAVQDPSRNAADPQNVIKDILAKAKANAKRATSEEASSPGPSRSSNFRGSGVTVGGEGTESRTIADTQVPRTPRGEELPVVTRTLHLWRDGFSIEDGPLRRYDDPQHAMDLQMIRTGRAPLHLMDVEHGQRCDVRLQQHEEDWHQLPRIYRPFGGQGRRLGSPMPGDGSSASVPLQSTAAPAASSSTPAAAPAPVADVDSSQPSVAIRFQMPDGSRLPARFNLTHTIGDLYQFARSASADTRDRPFMIQSTFPSKEYTDHSQKLEEIDAFKRGGIAVVKWA</sequence>
<gene>
    <name evidence="4" type="ORF">VP1G_00011</name>
</gene>
<dbReference type="Gene3D" id="3.10.20.90">
    <property type="entry name" value="Phosphatidylinositol 3-kinase Catalytic Subunit, Chain A, domain 1"/>
    <property type="match status" value="1"/>
</dbReference>
<accession>A0A194UM01</accession>
<feature type="compositionally biased region" description="Low complexity" evidence="1">
    <location>
        <begin position="85"/>
        <end position="99"/>
    </location>
</feature>
<dbReference type="InterPro" id="IPR012989">
    <property type="entry name" value="SEP_domain"/>
</dbReference>
<dbReference type="Proteomes" id="UP000078576">
    <property type="component" value="Unassembled WGS sequence"/>
</dbReference>
<dbReference type="Gene3D" id="1.10.8.10">
    <property type="entry name" value="DNA helicase RuvA subunit, C-terminal domain"/>
    <property type="match status" value="1"/>
</dbReference>
<dbReference type="SUPFAM" id="SSF102848">
    <property type="entry name" value="NSFL1 (p97 ATPase) cofactor p47, SEP domain"/>
    <property type="match status" value="1"/>
</dbReference>
<reference evidence="5" key="1">
    <citation type="submission" date="2014-12" db="EMBL/GenBank/DDBJ databases">
        <title>Genome Sequence of Valsa Canker Pathogens Uncovers a Specific Adaption of Colonization on Woody Bark.</title>
        <authorList>
            <person name="Yin Z."/>
            <person name="Liu H."/>
            <person name="Gao X."/>
            <person name="Li Z."/>
            <person name="Song N."/>
            <person name="Ke X."/>
            <person name="Dai Q."/>
            <person name="Wu Y."/>
            <person name="Sun Y."/>
            <person name="Xu J.-R."/>
            <person name="Kang Z.K."/>
            <person name="Wang L."/>
            <person name="Huang L."/>
        </authorList>
    </citation>
    <scope>NUCLEOTIDE SEQUENCE [LARGE SCALE GENOMIC DNA]</scope>
    <source>
        <strain evidence="5">SXYL134</strain>
    </source>
</reference>
<dbReference type="InterPro" id="IPR009060">
    <property type="entry name" value="UBA-like_sf"/>
</dbReference>
<feature type="domain" description="UBX" evidence="2">
    <location>
        <begin position="353"/>
        <end position="430"/>
    </location>
</feature>
<organism evidence="4 5">
    <name type="scientific">Cytospora mali</name>
    <name type="common">Apple Valsa canker fungus</name>
    <name type="synonym">Valsa mali</name>
    <dbReference type="NCBI Taxonomy" id="578113"/>
    <lineage>
        <taxon>Eukaryota</taxon>
        <taxon>Fungi</taxon>
        <taxon>Dikarya</taxon>
        <taxon>Ascomycota</taxon>
        <taxon>Pezizomycotina</taxon>
        <taxon>Sordariomycetes</taxon>
        <taxon>Sordariomycetidae</taxon>
        <taxon>Diaporthales</taxon>
        <taxon>Cytosporaceae</taxon>
        <taxon>Cytospora</taxon>
    </lineage>
</organism>
<dbReference type="CDD" id="cd01770">
    <property type="entry name" value="UBX_UBXN2"/>
    <property type="match status" value="1"/>
</dbReference>
<feature type="compositionally biased region" description="Polar residues" evidence="1">
    <location>
        <begin position="187"/>
        <end position="200"/>
    </location>
</feature>
<dbReference type="EMBL" id="KN714666">
    <property type="protein sequence ID" value="KUI52690.1"/>
    <property type="molecule type" value="Genomic_DNA"/>
</dbReference>
<evidence type="ECO:0000313" key="5">
    <source>
        <dbReference type="Proteomes" id="UP000078576"/>
    </source>
</evidence>
<evidence type="ECO:0000259" key="3">
    <source>
        <dbReference type="PROSITE" id="PS51399"/>
    </source>
</evidence>
<dbReference type="STRING" id="694573.A0A194UM01"/>
<dbReference type="InterPro" id="IPR029071">
    <property type="entry name" value="Ubiquitin-like_domsf"/>
</dbReference>
<dbReference type="GO" id="GO:0007030">
    <property type="term" value="P:Golgi organization"/>
    <property type="evidence" value="ECO:0007669"/>
    <property type="project" value="TreeGrafter"/>
</dbReference>
<dbReference type="GO" id="GO:0005829">
    <property type="term" value="C:cytosol"/>
    <property type="evidence" value="ECO:0007669"/>
    <property type="project" value="TreeGrafter"/>
</dbReference>
<feature type="region of interest" description="Disordered" evidence="1">
    <location>
        <begin position="307"/>
        <end position="352"/>
    </location>
</feature>
<name>A0A194UM01_CYTMA</name>
<dbReference type="PROSITE" id="PS50033">
    <property type="entry name" value="UBX"/>
    <property type="match status" value="1"/>
</dbReference>
<dbReference type="SMART" id="SM00553">
    <property type="entry name" value="SEP"/>
    <property type="match status" value="1"/>
</dbReference>
<evidence type="ECO:0000256" key="1">
    <source>
        <dbReference type="SAM" id="MobiDB-lite"/>
    </source>
</evidence>
<dbReference type="Pfam" id="PF14555">
    <property type="entry name" value="UBA_4"/>
    <property type="match status" value="1"/>
</dbReference>
<dbReference type="GO" id="GO:0005634">
    <property type="term" value="C:nucleus"/>
    <property type="evidence" value="ECO:0007669"/>
    <property type="project" value="TreeGrafter"/>
</dbReference>
<keyword evidence="5" id="KW-1185">Reference proteome</keyword>
<feature type="compositionally biased region" description="Low complexity" evidence="1">
    <location>
        <begin position="57"/>
        <end position="67"/>
    </location>
</feature>
<feature type="compositionally biased region" description="Acidic residues" evidence="1">
    <location>
        <begin position="124"/>
        <end position="136"/>
    </location>
</feature>
<dbReference type="OrthoDB" id="25887at2759"/>
<dbReference type="SMART" id="SM00166">
    <property type="entry name" value="UBX"/>
    <property type="match status" value="1"/>
</dbReference>
<dbReference type="GO" id="GO:0031468">
    <property type="term" value="P:nuclear membrane reassembly"/>
    <property type="evidence" value="ECO:0007669"/>
    <property type="project" value="TreeGrafter"/>
</dbReference>
<dbReference type="Pfam" id="PF00789">
    <property type="entry name" value="UBX"/>
    <property type="match status" value="1"/>
</dbReference>
<dbReference type="GO" id="GO:0043130">
    <property type="term" value="F:ubiquitin binding"/>
    <property type="evidence" value="ECO:0007669"/>
    <property type="project" value="TreeGrafter"/>
</dbReference>
<dbReference type="InterPro" id="IPR036241">
    <property type="entry name" value="NSFL1C_SEP_dom_sf"/>
</dbReference>
<dbReference type="GO" id="GO:0061025">
    <property type="term" value="P:membrane fusion"/>
    <property type="evidence" value="ECO:0007669"/>
    <property type="project" value="TreeGrafter"/>
</dbReference>
<dbReference type="CDD" id="cd14348">
    <property type="entry name" value="UBA_p47"/>
    <property type="match status" value="1"/>
</dbReference>
<feature type="compositionally biased region" description="Low complexity" evidence="1">
    <location>
        <begin position="330"/>
        <end position="352"/>
    </location>
</feature>
<dbReference type="GO" id="GO:0043161">
    <property type="term" value="P:proteasome-mediated ubiquitin-dependent protein catabolic process"/>
    <property type="evidence" value="ECO:0007669"/>
    <property type="project" value="TreeGrafter"/>
</dbReference>
<dbReference type="AlphaFoldDB" id="A0A194UM01"/>
<dbReference type="GO" id="GO:0000045">
    <property type="term" value="P:autophagosome assembly"/>
    <property type="evidence" value="ECO:0007669"/>
    <property type="project" value="TreeGrafter"/>
</dbReference>
<dbReference type="SUPFAM" id="SSF54236">
    <property type="entry name" value="Ubiquitin-like"/>
    <property type="match status" value="1"/>
</dbReference>
<feature type="domain" description="SEP" evidence="3">
    <location>
        <begin position="233"/>
        <end position="297"/>
    </location>
</feature>
<dbReference type="SUPFAM" id="SSF46934">
    <property type="entry name" value="UBA-like"/>
    <property type="match status" value="1"/>
</dbReference>
<feature type="region of interest" description="Disordered" evidence="1">
    <location>
        <begin position="54"/>
        <end position="229"/>
    </location>
</feature>
<evidence type="ECO:0000313" key="4">
    <source>
        <dbReference type="EMBL" id="KUI52690.1"/>
    </source>
</evidence>
<dbReference type="PANTHER" id="PTHR23333">
    <property type="entry name" value="UBX DOMAIN CONTAINING PROTEIN"/>
    <property type="match status" value="1"/>
</dbReference>
<dbReference type="InterPro" id="IPR001012">
    <property type="entry name" value="UBX_dom"/>
</dbReference>
<dbReference type="FunFam" id="3.30.420.210:FF:000002">
    <property type="entry name" value="UBX domain-containing protein 1"/>
    <property type="match status" value="1"/>
</dbReference>
<dbReference type="PANTHER" id="PTHR23333:SF20">
    <property type="entry name" value="NSFL1 COFACTOR P47"/>
    <property type="match status" value="1"/>
</dbReference>